<keyword evidence="2" id="KW-1185">Reference proteome</keyword>
<dbReference type="InterPro" id="IPR014993">
    <property type="entry name" value="DUF1841"/>
</dbReference>
<dbReference type="RefSeq" id="WP_227182222.1">
    <property type="nucleotide sequence ID" value="NZ_JAJBZT010000018.1"/>
</dbReference>
<accession>A0ABS8DB21</accession>
<comment type="caution">
    <text evidence="1">The sequence shown here is derived from an EMBL/GenBank/DDBJ whole genome shotgun (WGS) entry which is preliminary data.</text>
</comment>
<proteinExistence type="predicted"/>
<reference evidence="1" key="1">
    <citation type="submission" date="2021-10" db="EMBL/GenBank/DDBJ databases">
        <title>The complete genome sequence of Leeia sp. TBRC 13508.</title>
        <authorList>
            <person name="Charoenyingcharoen P."/>
            <person name="Yukphan P."/>
        </authorList>
    </citation>
    <scope>NUCLEOTIDE SEQUENCE</scope>
    <source>
        <strain evidence="1">TBRC 13508</strain>
    </source>
</reference>
<sequence>MFNPTRDQARQFLFDSWKKHLEGMPQTDLEMMAVDVMGLHPEYHDFLSNPDKFLDKDFSPEMGDTNPFLHLMMHLSIREQISIDQPKGVKRYHQELSLKYGSVHDAEHAVMDCLGEMIWHAQRYGSQPDPEIYLSCLAGKVA</sequence>
<organism evidence="1 2">
    <name type="scientific">Leeia speluncae</name>
    <dbReference type="NCBI Taxonomy" id="2884804"/>
    <lineage>
        <taxon>Bacteria</taxon>
        <taxon>Pseudomonadati</taxon>
        <taxon>Pseudomonadota</taxon>
        <taxon>Betaproteobacteria</taxon>
        <taxon>Neisseriales</taxon>
        <taxon>Leeiaceae</taxon>
        <taxon>Leeia</taxon>
    </lineage>
</organism>
<gene>
    <name evidence="1" type="ORF">LIN78_17730</name>
</gene>
<name>A0ABS8DB21_9NEIS</name>
<evidence type="ECO:0000313" key="1">
    <source>
        <dbReference type="EMBL" id="MCB6185390.1"/>
    </source>
</evidence>
<protein>
    <submittedName>
        <fullName evidence="1">DUF1841 family protein</fullName>
    </submittedName>
</protein>
<dbReference type="Proteomes" id="UP001165395">
    <property type="component" value="Unassembled WGS sequence"/>
</dbReference>
<dbReference type="Pfam" id="PF08897">
    <property type="entry name" value="DUF1841"/>
    <property type="match status" value="1"/>
</dbReference>
<dbReference type="EMBL" id="JAJBZT010000018">
    <property type="protein sequence ID" value="MCB6185390.1"/>
    <property type="molecule type" value="Genomic_DNA"/>
</dbReference>
<evidence type="ECO:0000313" key="2">
    <source>
        <dbReference type="Proteomes" id="UP001165395"/>
    </source>
</evidence>